<name>A0A1Y3FDG0_CLAMM</name>
<dbReference type="Gene3D" id="3.40.190.10">
    <property type="entry name" value="Periplasmic binding protein-like II"/>
    <property type="match status" value="2"/>
</dbReference>
<evidence type="ECO:0000313" key="1">
    <source>
        <dbReference type="EMBL" id="OUE02560.1"/>
    </source>
</evidence>
<organism evidence="1 2">
    <name type="scientific">Clavibacter michiganensis subsp. michiganensis</name>
    <dbReference type="NCBI Taxonomy" id="33013"/>
    <lineage>
        <taxon>Bacteria</taxon>
        <taxon>Bacillati</taxon>
        <taxon>Actinomycetota</taxon>
        <taxon>Actinomycetes</taxon>
        <taxon>Micrococcales</taxon>
        <taxon>Microbacteriaceae</taxon>
        <taxon>Clavibacter</taxon>
    </lineage>
</organism>
<dbReference type="PANTHER" id="PTHR42779">
    <property type="entry name" value="PROTEIN YNJB"/>
    <property type="match status" value="1"/>
</dbReference>
<proteinExistence type="predicted"/>
<dbReference type="InterPro" id="IPR006059">
    <property type="entry name" value="SBP"/>
</dbReference>
<evidence type="ECO:0008006" key="3">
    <source>
        <dbReference type="Google" id="ProtNLM"/>
    </source>
</evidence>
<gene>
    <name evidence="1" type="ORF">CMMCAS07_11120</name>
</gene>
<sequence>MRGEFLLMPPTLFTGRSPGGPFALGDRDRHVPFTSGPPEDRTIETMRSASLPQQKDTRPVIPRRSLLALAAAASAAVALAGCAPTTSTQAQAQNHAVTDASGTARVFISGDTNVQALWDDGIIPAFEKANPGASVTTTLDLHGEHDAQTMATLTSSVQGGSDPGYDLIDAGFTAAAGTGGLLAPVSADTIPNLATVPDATVQSGGGFGIPYRASSVLLAYDSTKVTDPPKTLSDLLSWIRANPGQFAYNSPSTGGSGQAFVTTVLDTHVDDATREKMTTGYDQSLEGAWDAGFDELKGLDSSMYQGGVYPNGNNQVLDLLGTGAIEMAPVWSDQVITAQKSGTLPATVKYAQISDPAFTGHASYLGIPKTAEHADVAQKLADYVLSAEGQAIIASTIAGYPVISLDQVPADLKDQFASADPSTLRPGYYSQMASDMSNLWDQKVPGQ</sequence>
<dbReference type="Proteomes" id="UP000195062">
    <property type="component" value="Unassembled WGS sequence"/>
</dbReference>
<dbReference type="AlphaFoldDB" id="A0A1Y3FDG0"/>
<accession>A0A1Y3FDG0</accession>
<dbReference type="EMBL" id="MDHH01000002">
    <property type="protein sequence ID" value="OUE02560.1"/>
    <property type="molecule type" value="Genomic_DNA"/>
</dbReference>
<keyword evidence="2" id="KW-1185">Reference proteome</keyword>
<dbReference type="PANTHER" id="PTHR42779:SF1">
    <property type="entry name" value="PROTEIN YNJB"/>
    <property type="match status" value="1"/>
</dbReference>
<reference evidence="1 2" key="1">
    <citation type="submission" date="2016-08" db="EMBL/GenBank/DDBJ databases">
        <title>Genome sequence of Clavibacter michiganensis subsp. michiganensis strain CASJ007.</title>
        <authorList>
            <person name="Thapa S.P."/>
            <person name="Coaker G."/>
        </authorList>
    </citation>
    <scope>NUCLEOTIDE SEQUENCE [LARGE SCALE GENOMIC DNA]</scope>
    <source>
        <strain evidence="1">CASJ007</strain>
    </source>
</reference>
<dbReference type="PROSITE" id="PS51318">
    <property type="entry name" value="TAT"/>
    <property type="match status" value="1"/>
</dbReference>
<comment type="caution">
    <text evidence="1">The sequence shown here is derived from an EMBL/GenBank/DDBJ whole genome shotgun (WGS) entry which is preliminary data.</text>
</comment>
<evidence type="ECO:0000313" key="2">
    <source>
        <dbReference type="Proteomes" id="UP000195062"/>
    </source>
</evidence>
<dbReference type="Pfam" id="PF13416">
    <property type="entry name" value="SBP_bac_8"/>
    <property type="match status" value="1"/>
</dbReference>
<dbReference type="InterPro" id="IPR006311">
    <property type="entry name" value="TAT_signal"/>
</dbReference>
<dbReference type="SUPFAM" id="SSF53850">
    <property type="entry name" value="Periplasmic binding protein-like II"/>
    <property type="match status" value="1"/>
</dbReference>
<protein>
    <recommendedName>
        <fullName evidence="3">Extracellular solute-binding protein</fullName>
    </recommendedName>
</protein>